<evidence type="ECO:0000256" key="2">
    <source>
        <dbReference type="ARBA" id="ARBA00022741"/>
    </source>
</evidence>
<keyword evidence="3" id="KW-0067">ATP-binding</keyword>
<keyword evidence="2" id="KW-0547">Nucleotide-binding</keyword>
<dbReference type="PANTHER" id="PTHR23407">
    <property type="entry name" value="ATPASE INHIBITOR/5-FORMYLTETRAHYDROFOLATE CYCLO-LIGASE"/>
    <property type="match status" value="1"/>
</dbReference>
<evidence type="ECO:0000313" key="8">
    <source>
        <dbReference type="Proteomes" id="UP001159363"/>
    </source>
</evidence>
<dbReference type="EC" id="6.3.3.2" evidence="5"/>
<dbReference type="InterPro" id="IPR037171">
    <property type="entry name" value="NagB/RpiA_transferase-like"/>
</dbReference>
<keyword evidence="8" id="KW-1185">Reference proteome</keyword>
<organism evidence="7 8">
    <name type="scientific">Dryococelus australis</name>
    <dbReference type="NCBI Taxonomy" id="614101"/>
    <lineage>
        <taxon>Eukaryota</taxon>
        <taxon>Metazoa</taxon>
        <taxon>Ecdysozoa</taxon>
        <taxon>Arthropoda</taxon>
        <taxon>Hexapoda</taxon>
        <taxon>Insecta</taxon>
        <taxon>Pterygota</taxon>
        <taxon>Neoptera</taxon>
        <taxon>Polyneoptera</taxon>
        <taxon>Phasmatodea</taxon>
        <taxon>Verophasmatodea</taxon>
        <taxon>Anareolatae</taxon>
        <taxon>Phasmatidae</taxon>
        <taxon>Eurycanthinae</taxon>
        <taxon>Dryococelus</taxon>
    </lineage>
</organism>
<sequence>MRDEQFVMEFDLLLICITKTSGERRDQRKRNLRLRVSSSEECGWQAGLLDYKRDSSVGCCCLCPQLLSLPQYHSSKRVSIYLNMDDEVQTGAIIRDVFRSRKTCFIPSMSGAIRCETILLVRVNLFKKADPATGVLSGEGLAVETSCPRIVSECSLARDLTLVSRTHIRATPHEKSVSQEQTRSKTRTEFIFYLVNGKSDCSTYTVRQLPTDILLWPSGRRGPEFVSAMRHLFHVRSDINVLQCQNPSMTTLRDIWHDGVLEGGRDLDGSMEQRRNERAGETGDPRENPPTNGIVRQKSEVTRPGIEPGSPWWEASGLTARPPWPHMEPTYYDTRAEILLRSDRGANPRPSDYKTATLPSSYEGRAASRVFLEVDNPISPTHTFPTHLNSERPKLKET</sequence>
<feature type="region of interest" description="Disordered" evidence="6">
    <location>
        <begin position="377"/>
        <end position="398"/>
    </location>
</feature>
<evidence type="ECO:0000256" key="4">
    <source>
        <dbReference type="ARBA" id="ARBA00036539"/>
    </source>
</evidence>
<evidence type="ECO:0000256" key="1">
    <source>
        <dbReference type="ARBA" id="ARBA00010638"/>
    </source>
</evidence>
<feature type="region of interest" description="Disordered" evidence="6">
    <location>
        <begin position="342"/>
        <end position="362"/>
    </location>
</feature>
<dbReference type="PANTHER" id="PTHR23407:SF1">
    <property type="entry name" value="5-FORMYLTETRAHYDROFOLATE CYCLO-LIGASE"/>
    <property type="match status" value="1"/>
</dbReference>
<evidence type="ECO:0000256" key="6">
    <source>
        <dbReference type="SAM" id="MobiDB-lite"/>
    </source>
</evidence>
<feature type="compositionally biased region" description="Basic and acidic residues" evidence="6">
    <location>
        <begin position="264"/>
        <end position="287"/>
    </location>
</feature>
<dbReference type="Gene3D" id="3.40.50.10420">
    <property type="entry name" value="NagB/RpiA/CoA transferase-like"/>
    <property type="match status" value="1"/>
</dbReference>
<feature type="compositionally biased region" description="Basic and acidic residues" evidence="6">
    <location>
        <begin position="389"/>
        <end position="398"/>
    </location>
</feature>
<evidence type="ECO:0000256" key="5">
    <source>
        <dbReference type="ARBA" id="ARBA00038966"/>
    </source>
</evidence>
<dbReference type="InterPro" id="IPR024185">
    <property type="entry name" value="FTHF_cligase-like_sf"/>
</dbReference>
<dbReference type="Proteomes" id="UP001159363">
    <property type="component" value="Chromosome 5"/>
</dbReference>
<comment type="catalytic activity">
    <reaction evidence="4">
        <text>(6S)-5-formyl-5,6,7,8-tetrahydrofolate + ATP = (6R)-5,10-methenyltetrahydrofolate + ADP + phosphate</text>
        <dbReference type="Rhea" id="RHEA:10488"/>
        <dbReference type="ChEBI" id="CHEBI:30616"/>
        <dbReference type="ChEBI" id="CHEBI:43474"/>
        <dbReference type="ChEBI" id="CHEBI:57455"/>
        <dbReference type="ChEBI" id="CHEBI:57457"/>
        <dbReference type="ChEBI" id="CHEBI:456216"/>
        <dbReference type="EC" id="6.3.3.2"/>
    </reaction>
</comment>
<feature type="compositionally biased region" description="Polar residues" evidence="6">
    <location>
        <begin position="378"/>
        <end position="388"/>
    </location>
</feature>
<dbReference type="SUPFAM" id="SSF100950">
    <property type="entry name" value="NagB/RpiA/CoA transferase-like"/>
    <property type="match status" value="1"/>
</dbReference>
<evidence type="ECO:0000313" key="7">
    <source>
        <dbReference type="EMBL" id="KAJ8881214.1"/>
    </source>
</evidence>
<evidence type="ECO:0000256" key="3">
    <source>
        <dbReference type="ARBA" id="ARBA00022840"/>
    </source>
</evidence>
<accession>A0ABQ9HAA6</accession>
<dbReference type="InterPro" id="IPR002698">
    <property type="entry name" value="FTHF_cligase"/>
</dbReference>
<gene>
    <name evidence="7" type="ORF">PR048_017688</name>
</gene>
<dbReference type="EMBL" id="JARBHB010000006">
    <property type="protein sequence ID" value="KAJ8881214.1"/>
    <property type="molecule type" value="Genomic_DNA"/>
</dbReference>
<protein>
    <recommendedName>
        <fullName evidence="5">5-formyltetrahydrofolate cyclo-ligase</fullName>
        <ecNumber evidence="5">6.3.3.2</ecNumber>
    </recommendedName>
</protein>
<reference evidence="7 8" key="1">
    <citation type="submission" date="2023-02" db="EMBL/GenBank/DDBJ databases">
        <title>LHISI_Scaffold_Assembly.</title>
        <authorList>
            <person name="Stuart O.P."/>
            <person name="Cleave R."/>
            <person name="Magrath M.J.L."/>
            <person name="Mikheyev A.S."/>
        </authorList>
    </citation>
    <scope>NUCLEOTIDE SEQUENCE [LARGE SCALE GENOMIC DNA]</scope>
    <source>
        <strain evidence="7">Daus_M_001</strain>
        <tissue evidence="7">Leg muscle</tissue>
    </source>
</reference>
<proteinExistence type="inferred from homology"/>
<name>A0ABQ9HAA6_9NEOP</name>
<comment type="caution">
    <text evidence="7">The sequence shown here is derived from an EMBL/GenBank/DDBJ whole genome shotgun (WGS) entry which is preliminary data.</text>
</comment>
<dbReference type="Pfam" id="PF01812">
    <property type="entry name" value="5-FTHF_cyc-lig"/>
    <property type="match status" value="1"/>
</dbReference>
<feature type="region of interest" description="Disordered" evidence="6">
    <location>
        <begin position="264"/>
        <end position="327"/>
    </location>
</feature>
<comment type="similarity">
    <text evidence="1">Belongs to the 5-formyltetrahydrofolate cyclo-ligase family.</text>
</comment>